<dbReference type="GO" id="GO:0022857">
    <property type="term" value="F:transmembrane transporter activity"/>
    <property type="evidence" value="ECO:0007669"/>
    <property type="project" value="InterPro"/>
</dbReference>
<dbReference type="EMBL" id="RJKL01000001">
    <property type="protein sequence ID" value="ROP28492.1"/>
    <property type="molecule type" value="Genomic_DNA"/>
</dbReference>
<comment type="similarity">
    <text evidence="2">Belongs to the binding-protein-dependent transport system permease family. FecCD subfamily.</text>
</comment>
<feature type="transmembrane region" description="Helical" evidence="8">
    <location>
        <begin position="215"/>
        <end position="236"/>
    </location>
</feature>
<feature type="transmembrane region" description="Helical" evidence="8">
    <location>
        <begin position="120"/>
        <end position="139"/>
    </location>
</feature>
<keyword evidence="3" id="KW-0813">Transport</keyword>
<evidence type="ECO:0000256" key="5">
    <source>
        <dbReference type="ARBA" id="ARBA00022692"/>
    </source>
</evidence>
<evidence type="ECO:0000256" key="1">
    <source>
        <dbReference type="ARBA" id="ARBA00004651"/>
    </source>
</evidence>
<sequence length="709" mass="71034">MSQIVEAPLGPVTAPAPPALAPPAPAPVRVARVLVLTVVTVAVVLLLAAVHLTQGTSDIGAAELLGLLFGGGDADTARVLVAARLPRLLAGLAVGLALGVAGATLQSLARNPLASPDTLAVNAGAHLAVVAAAAFGLALPVLPAGGLAFCGGLAAAGFVLMLSAGGTSGPARLILAGSATAFALNALTVLFMLLFQRETVGFYAWGNGTLVQSDLHAVAHMAPVIALGVAGCLVIGRRLDILALGDDTATVLGLHVRRTRMAGTVLAVLLSAAAVTIAGPVGFVGLCAPVIVRLLAPLAPGLHRHRLLMPLSGAAGIIVVLGSDILLRQFLGGQAGVDVPTGVVTSLFGAAMLVWLARRHRDTAPNPAAGTSALARVRSAAVVRVVVVTCVAGLAGATLLGVLAGDTLLRTGDVANWVSGRAGPAVTYVLDQRYPRVLAALLAGAALAVAGTTVQAVCRNPLAEPGILGVTAGAGVGAVALLTYVPLAGVWAMSAVAGLAALLTFALVYALAWRGGLSSDRLILVGVGVFTAGTAVITFIIISTDPWNTGKALTWLSGSTYGRTAVQVAPVAVALLLITPVLAGVTRRLDLLALDDDTPRVLGIRLERTRLFTLAAAALLTSTAVSAVGVIGFVGLVAPHAARALVGGRHSRVLPVAALLGALLVSLADTVGRTVIAPAQIPAGLVAAMIGTPYFVWLLWRSRVRPAGG</sequence>
<gene>
    <name evidence="9" type="ORF">EDD30_1256</name>
</gene>
<feature type="transmembrane region" description="Helical" evidence="8">
    <location>
        <begin position="653"/>
        <end position="671"/>
    </location>
</feature>
<evidence type="ECO:0000256" key="8">
    <source>
        <dbReference type="SAM" id="Phobius"/>
    </source>
</evidence>
<keyword evidence="5 8" id="KW-0812">Transmembrane</keyword>
<dbReference type="GO" id="GO:0005886">
    <property type="term" value="C:plasma membrane"/>
    <property type="evidence" value="ECO:0007669"/>
    <property type="project" value="UniProtKB-SubCell"/>
</dbReference>
<dbReference type="FunFam" id="1.10.3470.10:FF:000001">
    <property type="entry name" value="Vitamin B12 ABC transporter permease BtuC"/>
    <property type="match status" value="1"/>
</dbReference>
<dbReference type="NCBIfam" id="NF007867">
    <property type="entry name" value="PRK10577.1-3"/>
    <property type="match status" value="1"/>
</dbReference>
<feature type="transmembrane region" description="Helical" evidence="8">
    <location>
        <begin position="611"/>
        <end position="633"/>
    </location>
</feature>
<evidence type="ECO:0000256" key="4">
    <source>
        <dbReference type="ARBA" id="ARBA00022475"/>
    </source>
</evidence>
<feature type="transmembrane region" description="Helical" evidence="8">
    <location>
        <begin position="307"/>
        <end position="327"/>
    </location>
</feature>
<feature type="transmembrane region" description="Helical" evidence="8">
    <location>
        <begin position="265"/>
        <end position="295"/>
    </location>
</feature>
<feature type="transmembrane region" description="Helical" evidence="8">
    <location>
        <begin position="173"/>
        <end position="195"/>
    </location>
</feature>
<dbReference type="SUPFAM" id="SSF81345">
    <property type="entry name" value="ABC transporter involved in vitamin B12 uptake, BtuC"/>
    <property type="match status" value="2"/>
</dbReference>
<comment type="caution">
    <text evidence="9">The sequence shown here is derived from an EMBL/GenBank/DDBJ whole genome shotgun (WGS) entry which is preliminary data.</text>
</comment>
<dbReference type="Proteomes" id="UP000271683">
    <property type="component" value="Unassembled WGS sequence"/>
</dbReference>
<evidence type="ECO:0000256" key="6">
    <source>
        <dbReference type="ARBA" id="ARBA00022989"/>
    </source>
</evidence>
<feature type="transmembrane region" description="Helical" evidence="8">
    <location>
        <begin position="683"/>
        <end position="700"/>
    </location>
</feature>
<dbReference type="CDD" id="cd06550">
    <property type="entry name" value="TM_ABC_iron-siderophores_like"/>
    <property type="match status" value="2"/>
</dbReference>
<comment type="subcellular location">
    <subcellularLocation>
        <location evidence="1">Cell membrane</location>
        <topology evidence="1">Multi-pass membrane protein</topology>
    </subcellularLocation>
</comment>
<accession>A0A3N1GDW0</accession>
<dbReference type="RefSeq" id="WP_084556055.1">
    <property type="nucleotide sequence ID" value="NZ_RJKL01000001.1"/>
</dbReference>
<evidence type="ECO:0000256" key="2">
    <source>
        <dbReference type="ARBA" id="ARBA00007935"/>
    </source>
</evidence>
<feature type="transmembrane region" description="Helical" evidence="8">
    <location>
        <begin position="88"/>
        <end position="108"/>
    </location>
</feature>
<feature type="transmembrane region" description="Helical" evidence="8">
    <location>
        <begin position="564"/>
        <end position="585"/>
    </location>
</feature>
<dbReference type="InterPro" id="IPR000522">
    <property type="entry name" value="ABC_transptr_permease_BtuC"/>
</dbReference>
<feature type="transmembrane region" description="Helical" evidence="8">
    <location>
        <begin position="381"/>
        <end position="404"/>
    </location>
</feature>
<dbReference type="Gene3D" id="1.10.3470.10">
    <property type="entry name" value="ABC transporter involved in vitamin B12 uptake, BtuC"/>
    <property type="match status" value="2"/>
</dbReference>
<dbReference type="Pfam" id="PF01032">
    <property type="entry name" value="FecCD"/>
    <property type="match status" value="2"/>
</dbReference>
<dbReference type="InterPro" id="IPR037294">
    <property type="entry name" value="ABC_BtuC-like"/>
</dbReference>
<protein>
    <submittedName>
        <fullName evidence="9">Iron complex transport system permease protein</fullName>
    </submittedName>
</protein>
<dbReference type="AlphaFoldDB" id="A0A3N1GDW0"/>
<proteinExistence type="inferred from homology"/>
<feature type="transmembrane region" description="Helical" evidence="8">
    <location>
        <begin position="30"/>
        <end position="50"/>
    </location>
</feature>
<name>A0A3N1GDW0_9ACTN</name>
<keyword evidence="6 8" id="KW-1133">Transmembrane helix</keyword>
<keyword evidence="4" id="KW-1003">Cell membrane</keyword>
<reference evidence="9 10" key="1">
    <citation type="submission" date="2018-11" db="EMBL/GenBank/DDBJ databases">
        <title>Sequencing the genomes of 1000 actinobacteria strains.</title>
        <authorList>
            <person name="Klenk H.-P."/>
        </authorList>
    </citation>
    <scope>NUCLEOTIDE SEQUENCE [LARGE SCALE GENOMIC DNA]</scope>
    <source>
        <strain evidence="9 10">DSM 43634</strain>
    </source>
</reference>
<keyword evidence="7 8" id="KW-0472">Membrane</keyword>
<feature type="transmembrane region" description="Helical" evidence="8">
    <location>
        <begin position="465"/>
        <end position="485"/>
    </location>
</feature>
<evidence type="ECO:0000313" key="9">
    <source>
        <dbReference type="EMBL" id="ROP28492.1"/>
    </source>
</evidence>
<feature type="transmembrane region" description="Helical" evidence="8">
    <location>
        <begin position="146"/>
        <end position="167"/>
    </location>
</feature>
<dbReference type="PANTHER" id="PTHR30472:SF37">
    <property type="entry name" value="FE(3+) DICITRATE TRANSPORT SYSTEM PERMEASE PROTEIN FECD-RELATED"/>
    <property type="match status" value="1"/>
</dbReference>
<evidence type="ECO:0000313" key="10">
    <source>
        <dbReference type="Proteomes" id="UP000271683"/>
    </source>
</evidence>
<dbReference type="GO" id="GO:0033214">
    <property type="term" value="P:siderophore-iron import into cell"/>
    <property type="evidence" value="ECO:0007669"/>
    <property type="project" value="TreeGrafter"/>
</dbReference>
<feature type="transmembrane region" description="Helical" evidence="8">
    <location>
        <begin position="491"/>
        <end position="510"/>
    </location>
</feature>
<evidence type="ECO:0000256" key="3">
    <source>
        <dbReference type="ARBA" id="ARBA00022448"/>
    </source>
</evidence>
<feature type="transmembrane region" description="Helical" evidence="8">
    <location>
        <begin position="437"/>
        <end position="458"/>
    </location>
</feature>
<feature type="transmembrane region" description="Helical" evidence="8">
    <location>
        <begin position="522"/>
        <end position="544"/>
    </location>
</feature>
<dbReference type="PANTHER" id="PTHR30472">
    <property type="entry name" value="FERRIC ENTEROBACTIN TRANSPORT SYSTEM PERMEASE PROTEIN"/>
    <property type="match status" value="1"/>
</dbReference>
<evidence type="ECO:0000256" key="7">
    <source>
        <dbReference type="ARBA" id="ARBA00023136"/>
    </source>
</evidence>
<organism evidence="9 10">
    <name type="scientific">Couchioplanes caeruleus</name>
    <dbReference type="NCBI Taxonomy" id="56438"/>
    <lineage>
        <taxon>Bacteria</taxon>
        <taxon>Bacillati</taxon>
        <taxon>Actinomycetota</taxon>
        <taxon>Actinomycetes</taxon>
        <taxon>Micromonosporales</taxon>
        <taxon>Micromonosporaceae</taxon>
        <taxon>Couchioplanes</taxon>
    </lineage>
</organism>
<feature type="transmembrane region" description="Helical" evidence="8">
    <location>
        <begin position="339"/>
        <end position="357"/>
    </location>
</feature>